<name>A0AA36E9Y5_LACSI</name>
<dbReference type="InterPro" id="IPR013766">
    <property type="entry name" value="Thioredoxin_domain"/>
</dbReference>
<dbReference type="PANTHER" id="PTHR45815:SF3">
    <property type="entry name" value="PROTEIN DISULFIDE-ISOMERASE A6"/>
    <property type="match status" value="1"/>
</dbReference>
<evidence type="ECO:0000259" key="2">
    <source>
        <dbReference type="Pfam" id="PF00085"/>
    </source>
</evidence>
<dbReference type="GO" id="GO:0034976">
    <property type="term" value="P:response to endoplasmic reticulum stress"/>
    <property type="evidence" value="ECO:0007669"/>
    <property type="project" value="TreeGrafter"/>
</dbReference>
<gene>
    <name evidence="3" type="ORF">LSALG_LOCUS27890</name>
</gene>
<keyword evidence="1" id="KW-1133">Transmembrane helix</keyword>
<evidence type="ECO:0000256" key="1">
    <source>
        <dbReference type="SAM" id="Phobius"/>
    </source>
</evidence>
<accession>A0AA36E9Y5</accession>
<keyword evidence="4" id="KW-1185">Reference proteome</keyword>
<dbReference type="EMBL" id="OX465081">
    <property type="protein sequence ID" value="CAI9288609.1"/>
    <property type="molecule type" value="Genomic_DNA"/>
</dbReference>
<dbReference type="GO" id="GO:0005788">
    <property type="term" value="C:endoplasmic reticulum lumen"/>
    <property type="evidence" value="ECO:0007669"/>
    <property type="project" value="TreeGrafter"/>
</dbReference>
<protein>
    <recommendedName>
        <fullName evidence="2">Thioredoxin domain-containing protein</fullName>
    </recommendedName>
</protein>
<dbReference type="Pfam" id="PF00085">
    <property type="entry name" value="Thioredoxin"/>
    <property type="match status" value="1"/>
</dbReference>
<feature type="transmembrane region" description="Helical" evidence="1">
    <location>
        <begin position="20"/>
        <end position="40"/>
    </location>
</feature>
<evidence type="ECO:0000313" key="4">
    <source>
        <dbReference type="Proteomes" id="UP001177003"/>
    </source>
</evidence>
<dbReference type="PANTHER" id="PTHR45815">
    <property type="entry name" value="PROTEIN DISULFIDE-ISOMERASE A6"/>
    <property type="match status" value="1"/>
</dbReference>
<keyword evidence="1" id="KW-0472">Membrane</keyword>
<dbReference type="Gene3D" id="3.40.30.10">
    <property type="entry name" value="Glutaredoxin"/>
    <property type="match status" value="1"/>
</dbReference>
<dbReference type="InterPro" id="IPR036249">
    <property type="entry name" value="Thioredoxin-like_sf"/>
</dbReference>
<sequence>MVRRNLGKTTRMRRRKKVNYLISFLLVLIFSLMFDVFYGGDGRRTRYGFVEGVVGKSDGVLLVVASSSSSSPISRCRHCKKLPPEWKKAAKNLQGKVKLGYVNYDDEKSLMSRFKDVMEEKCGSATICFVSFLPDILDSKAEGRNKYIEILLSVAEKFKRSPYRLNVLPPNNLLNITFNYIFTVFAVCSSYKITTYLLLQMIVLFVQLNGLSSPGAGYEKFLLQIVILIQYVPRLYRFLPLLAGQSSSGFISDVGGKEGILAVELIPFDGGDA</sequence>
<dbReference type="Proteomes" id="UP001177003">
    <property type="component" value="Chromosome 5"/>
</dbReference>
<dbReference type="GO" id="GO:0015035">
    <property type="term" value="F:protein-disulfide reductase activity"/>
    <property type="evidence" value="ECO:0007669"/>
    <property type="project" value="TreeGrafter"/>
</dbReference>
<dbReference type="SUPFAM" id="SSF52833">
    <property type="entry name" value="Thioredoxin-like"/>
    <property type="match status" value="1"/>
</dbReference>
<keyword evidence="1" id="KW-0812">Transmembrane</keyword>
<reference evidence="3" key="1">
    <citation type="submission" date="2023-04" db="EMBL/GenBank/DDBJ databases">
        <authorList>
            <person name="Vijverberg K."/>
            <person name="Xiong W."/>
            <person name="Schranz E."/>
        </authorList>
    </citation>
    <scope>NUCLEOTIDE SEQUENCE</scope>
</reference>
<dbReference type="AlphaFoldDB" id="A0AA36E9Y5"/>
<feature type="domain" description="Thioredoxin" evidence="2">
    <location>
        <begin position="76"/>
        <end position="114"/>
    </location>
</feature>
<proteinExistence type="predicted"/>
<organism evidence="3 4">
    <name type="scientific">Lactuca saligna</name>
    <name type="common">Willowleaf lettuce</name>
    <dbReference type="NCBI Taxonomy" id="75948"/>
    <lineage>
        <taxon>Eukaryota</taxon>
        <taxon>Viridiplantae</taxon>
        <taxon>Streptophyta</taxon>
        <taxon>Embryophyta</taxon>
        <taxon>Tracheophyta</taxon>
        <taxon>Spermatophyta</taxon>
        <taxon>Magnoliopsida</taxon>
        <taxon>eudicotyledons</taxon>
        <taxon>Gunneridae</taxon>
        <taxon>Pentapetalae</taxon>
        <taxon>asterids</taxon>
        <taxon>campanulids</taxon>
        <taxon>Asterales</taxon>
        <taxon>Asteraceae</taxon>
        <taxon>Cichorioideae</taxon>
        <taxon>Cichorieae</taxon>
        <taxon>Lactucinae</taxon>
        <taxon>Lactuca</taxon>
    </lineage>
</organism>
<evidence type="ECO:0000313" key="3">
    <source>
        <dbReference type="EMBL" id="CAI9288609.1"/>
    </source>
</evidence>